<proteinExistence type="predicted"/>
<reference evidence="1" key="1">
    <citation type="journal article" date="2021" name="New Phytol.">
        <title>Evolutionary innovations through gain and loss of genes in the ectomycorrhizal Boletales.</title>
        <authorList>
            <person name="Wu G."/>
            <person name="Miyauchi S."/>
            <person name="Morin E."/>
            <person name="Kuo A."/>
            <person name="Drula E."/>
            <person name="Varga T."/>
            <person name="Kohler A."/>
            <person name="Feng B."/>
            <person name="Cao Y."/>
            <person name="Lipzen A."/>
            <person name="Daum C."/>
            <person name="Hundley H."/>
            <person name="Pangilinan J."/>
            <person name="Johnson J."/>
            <person name="Barry K."/>
            <person name="LaButti K."/>
            <person name="Ng V."/>
            <person name="Ahrendt S."/>
            <person name="Min B."/>
            <person name="Choi I.G."/>
            <person name="Park H."/>
            <person name="Plett J.M."/>
            <person name="Magnuson J."/>
            <person name="Spatafora J.W."/>
            <person name="Nagy L.G."/>
            <person name="Henrissat B."/>
            <person name="Grigoriev I.V."/>
            <person name="Yang Z.L."/>
            <person name="Xu J."/>
            <person name="Martin F.M."/>
        </authorList>
    </citation>
    <scope>NUCLEOTIDE SEQUENCE</scope>
    <source>
        <strain evidence="1">KUC20120723A-06</strain>
    </source>
</reference>
<evidence type="ECO:0000313" key="2">
    <source>
        <dbReference type="Proteomes" id="UP000790709"/>
    </source>
</evidence>
<keyword evidence="2" id="KW-1185">Reference proteome</keyword>
<name>A0ACB8BKQ5_9AGAM</name>
<accession>A0ACB8BKQ5</accession>
<dbReference type="Proteomes" id="UP000790709">
    <property type="component" value="Unassembled WGS sequence"/>
</dbReference>
<evidence type="ECO:0000313" key="1">
    <source>
        <dbReference type="EMBL" id="KAH7926460.1"/>
    </source>
</evidence>
<sequence length="562" mass="62622">MPSFSCSSAIRAVPGNYALTLKITHNYVYQEPSKDTHKIKRRLPKDLDVLLFSDLVMTFSGSLDGTNNITELGVNNLSGLFVDDVDGLSKMTLTPSRPQPRTSRPHANLVSIDLVYIWKDTRQRTGCKSDQDLRELLREVNPFSTQLFLPFESNLNRLADQFVTYHLVGRHPLIFGSWCKKLDHESECFPSIARSITDIISRSSDLTFVSRCRRHIKTAKAHQKVMLRDSLDALSACVGAPISGESDDEGSEPSASALTDEEAICMSLEQLFRIGVPQPRFKAAAALSGLPPSPQDDDDLMDPSQDNAVTGTESGRPLSWSDLPDIDMDFPVIESQDSTPNTSDDFQEDWPTFAPESGSQDEYFTQSDCSLINSSDSSVSINTPPSQDSFPIRHLDSQVYISDFPLDLGPCRWRSQDCASVEDPGCSALHSFLPSFLPTHAPHDLETKVHLTLDHDTDVCQESKDDFEFLSSPVKVSFLDAEYEDRDQMLFDLEDALYSYEDYCSAPDYSPVTHTRQTGQGLSKAANSMTTSHHNIDTFSRQVDNEDGIGNHIFTDVLDFDI</sequence>
<organism evidence="1 2">
    <name type="scientific">Leucogyrophana mollusca</name>
    <dbReference type="NCBI Taxonomy" id="85980"/>
    <lineage>
        <taxon>Eukaryota</taxon>
        <taxon>Fungi</taxon>
        <taxon>Dikarya</taxon>
        <taxon>Basidiomycota</taxon>
        <taxon>Agaricomycotina</taxon>
        <taxon>Agaricomycetes</taxon>
        <taxon>Agaricomycetidae</taxon>
        <taxon>Boletales</taxon>
        <taxon>Boletales incertae sedis</taxon>
        <taxon>Leucogyrophana</taxon>
    </lineage>
</organism>
<comment type="caution">
    <text evidence="1">The sequence shown here is derived from an EMBL/GenBank/DDBJ whole genome shotgun (WGS) entry which is preliminary data.</text>
</comment>
<dbReference type="EMBL" id="MU266382">
    <property type="protein sequence ID" value="KAH7926460.1"/>
    <property type="molecule type" value="Genomic_DNA"/>
</dbReference>
<protein>
    <submittedName>
        <fullName evidence="1">Uncharacterized protein</fullName>
    </submittedName>
</protein>
<gene>
    <name evidence="1" type="ORF">BV22DRAFT_1194353</name>
</gene>